<sequence>MNMVKHTIFSFFICCVLLLSVTSISDAQTDLKSANTLEDFTTSLLYPAIENAVKHQYGKKNISISDVSLIRTNNLDPDRNTAFVCTVSLHTSLAGRRPPFAVDTIKFKVNKGVIRVLEYKHKMIPATL</sequence>
<name>A0A6N8CPK4_9BACI</name>
<dbReference type="Pfam" id="PF13027">
    <property type="entry name" value="DUF3888"/>
    <property type="match status" value="1"/>
</dbReference>
<dbReference type="Proteomes" id="UP000440978">
    <property type="component" value="Unassembled WGS sequence"/>
</dbReference>
<evidence type="ECO:0000256" key="1">
    <source>
        <dbReference type="SAM" id="SignalP"/>
    </source>
</evidence>
<dbReference type="AlphaFoldDB" id="A0A6N8CPK4"/>
<accession>A0A6N8CPK4</accession>
<gene>
    <name evidence="2" type="ORF">GMB86_05815</name>
</gene>
<dbReference type="EMBL" id="WNHB01000007">
    <property type="protein sequence ID" value="MTT31530.1"/>
    <property type="molecule type" value="Genomic_DNA"/>
</dbReference>
<reference evidence="2 3" key="1">
    <citation type="submission" date="2019-11" db="EMBL/GenBank/DDBJ databases">
        <title>Terrilactibacillus tamarindus sp. nov. BCM23-1 isolated from bark of Tamarindus indica.</title>
        <authorList>
            <person name="Kingkaew E."/>
            <person name="Tanasupawat S."/>
        </authorList>
    </citation>
    <scope>NUCLEOTIDE SEQUENCE [LARGE SCALE GENOMIC DNA]</scope>
    <source>
        <strain evidence="2 3">BCM23-1</strain>
    </source>
</reference>
<keyword evidence="1" id="KW-0732">Signal</keyword>
<comment type="caution">
    <text evidence="2">The sequence shown here is derived from an EMBL/GenBank/DDBJ whole genome shotgun (WGS) entry which is preliminary data.</text>
</comment>
<proteinExistence type="predicted"/>
<feature type="chain" id="PRO_5027009582" evidence="1">
    <location>
        <begin position="28"/>
        <end position="128"/>
    </location>
</feature>
<dbReference type="OrthoDB" id="1937736at2"/>
<feature type="signal peptide" evidence="1">
    <location>
        <begin position="1"/>
        <end position="27"/>
    </location>
</feature>
<evidence type="ECO:0000313" key="2">
    <source>
        <dbReference type="EMBL" id="MTT31530.1"/>
    </source>
</evidence>
<protein>
    <submittedName>
        <fullName evidence="2">DUF3888 domain-containing protein</fullName>
    </submittedName>
</protein>
<keyword evidence="3" id="KW-1185">Reference proteome</keyword>
<organism evidence="2 3">
    <name type="scientific">Terrilactibacillus tamarindi</name>
    <dbReference type="NCBI Taxonomy" id="2599694"/>
    <lineage>
        <taxon>Bacteria</taxon>
        <taxon>Bacillati</taxon>
        <taxon>Bacillota</taxon>
        <taxon>Bacilli</taxon>
        <taxon>Bacillales</taxon>
        <taxon>Bacillaceae</taxon>
        <taxon>Terrilactibacillus</taxon>
    </lineage>
</organism>
<dbReference type="InterPro" id="IPR024984">
    <property type="entry name" value="DUF3888"/>
</dbReference>
<evidence type="ECO:0000313" key="3">
    <source>
        <dbReference type="Proteomes" id="UP000440978"/>
    </source>
</evidence>